<name>A0AAN5D9A3_9BILA</name>
<dbReference type="EMBL" id="BTRK01000006">
    <property type="protein sequence ID" value="GMR58397.1"/>
    <property type="molecule type" value="Genomic_DNA"/>
</dbReference>
<keyword evidence="2" id="KW-1133">Transmembrane helix</keyword>
<feature type="compositionally biased region" description="Basic and acidic residues" evidence="1">
    <location>
        <begin position="85"/>
        <end position="102"/>
    </location>
</feature>
<sequence>MELEEYVSSLPQDKLPPDGKMHPTRKKPPPSDAVKYIPKRKTAGGLTNFEEEKRKKRRQEMEAKLAVSETNNDVSESKLSRRSKEKMQTKMDEKRKEREMEGKVMPGSKSKPSESSSGGSKQRKNIDEEEDKYKAEMDLRLEKKTIIDKVTFFDKKTKRDIPEMSHDEKIGHDRDSMRTKILIILGLIGGLTVVAFTSPISSPSSHSLLQLS</sequence>
<keyword evidence="2" id="KW-0812">Transmembrane</keyword>
<evidence type="ECO:0000256" key="1">
    <source>
        <dbReference type="SAM" id="MobiDB-lite"/>
    </source>
</evidence>
<dbReference type="Proteomes" id="UP001328107">
    <property type="component" value="Unassembled WGS sequence"/>
</dbReference>
<evidence type="ECO:0000256" key="2">
    <source>
        <dbReference type="SAM" id="Phobius"/>
    </source>
</evidence>
<feature type="region of interest" description="Disordered" evidence="1">
    <location>
        <begin position="1"/>
        <end position="131"/>
    </location>
</feature>
<accession>A0AAN5D9A3</accession>
<protein>
    <submittedName>
        <fullName evidence="3">Uncharacterized protein</fullName>
    </submittedName>
</protein>
<evidence type="ECO:0000313" key="3">
    <source>
        <dbReference type="EMBL" id="GMR58397.1"/>
    </source>
</evidence>
<reference evidence="4" key="1">
    <citation type="submission" date="2022-10" db="EMBL/GenBank/DDBJ databases">
        <title>Genome assembly of Pristionchus species.</title>
        <authorList>
            <person name="Yoshida K."/>
            <person name="Sommer R.J."/>
        </authorList>
    </citation>
    <scope>NUCLEOTIDE SEQUENCE [LARGE SCALE GENOMIC DNA]</scope>
    <source>
        <strain evidence="4">RS5460</strain>
    </source>
</reference>
<feature type="compositionally biased region" description="Low complexity" evidence="1">
    <location>
        <begin position="106"/>
        <end position="120"/>
    </location>
</feature>
<keyword evidence="2" id="KW-0472">Membrane</keyword>
<proteinExistence type="predicted"/>
<gene>
    <name evidence="3" type="ORF">PMAYCL1PPCAC_28592</name>
</gene>
<keyword evidence="4" id="KW-1185">Reference proteome</keyword>
<evidence type="ECO:0000313" key="4">
    <source>
        <dbReference type="Proteomes" id="UP001328107"/>
    </source>
</evidence>
<comment type="caution">
    <text evidence="3">The sequence shown here is derived from an EMBL/GenBank/DDBJ whole genome shotgun (WGS) entry which is preliminary data.</text>
</comment>
<organism evidence="3 4">
    <name type="scientific">Pristionchus mayeri</name>
    <dbReference type="NCBI Taxonomy" id="1317129"/>
    <lineage>
        <taxon>Eukaryota</taxon>
        <taxon>Metazoa</taxon>
        <taxon>Ecdysozoa</taxon>
        <taxon>Nematoda</taxon>
        <taxon>Chromadorea</taxon>
        <taxon>Rhabditida</taxon>
        <taxon>Rhabditina</taxon>
        <taxon>Diplogasteromorpha</taxon>
        <taxon>Diplogasteroidea</taxon>
        <taxon>Neodiplogasteridae</taxon>
        <taxon>Pristionchus</taxon>
    </lineage>
</organism>
<feature type="transmembrane region" description="Helical" evidence="2">
    <location>
        <begin position="181"/>
        <end position="201"/>
    </location>
</feature>
<dbReference type="AlphaFoldDB" id="A0AAN5D9A3"/>